<accession>A0LRH4</accession>
<dbReference type="STRING" id="351607.Acel_0260"/>
<dbReference type="InParanoid" id="A0LRH4"/>
<dbReference type="AlphaFoldDB" id="A0LRH4"/>
<keyword evidence="2" id="KW-0812">Transmembrane</keyword>
<proteinExistence type="predicted"/>
<name>A0LRH4_ACIC1</name>
<keyword evidence="4" id="KW-1185">Reference proteome</keyword>
<dbReference type="InterPro" id="IPR025323">
    <property type="entry name" value="DUF4229"/>
</dbReference>
<reference evidence="3 4" key="1">
    <citation type="journal article" date="2009" name="Genome Res.">
        <title>Complete genome of the cellulolytic thermophile Acidothermus cellulolyticus 11B provides insights into its ecophysiological and evolutionary adaptations.</title>
        <authorList>
            <person name="Barabote R.D."/>
            <person name="Xie G."/>
            <person name="Leu D.H."/>
            <person name="Normand P."/>
            <person name="Necsulea A."/>
            <person name="Daubin V."/>
            <person name="Medigue C."/>
            <person name="Adney W.S."/>
            <person name="Xu X.C."/>
            <person name="Lapidus A."/>
            <person name="Parales R.E."/>
            <person name="Detter C."/>
            <person name="Pujic P."/>
            <person name="Bruce D."/>
            <person name="Lavire C."/>
            <person name="Challacombe J.F."/>
            <person name="Brettin T.S."/>
            <person name="Berry A.M."/>
        </authorList>
    </citation>
    <scope>NUCLEOTIDE SEQUENCE [LARGE SCALE GENOMIC DNA]</scope>
    <source>
        <strain evidence="4">ATCC 43068 / DSM 8971 / 11B</strain>
    </source>
</reference>
<dbReference type="KEGG" id="ace:Acel_0260"/>
<organism evidence="3 4">
    <name type="scientific">Acidothermus cellulolyticus (strain ATCC 43068 / DSM 8971 / 11B)</name>
    <dbReference type="NCBI Taxonomy" id="351607"/>
    <lineage>
        <taxon>Bacteria</taxon>
        <taxon>Bacillati</taxon>
        <taxon>Actinomycetota</taxon>
        <taxon>Actinomycetes</taxon>
        <taxon>Acidothermales</taxon>
        <taxon>Acidothermaceae</taxon>
        <taxon>Acidothermus</taxon>
    </lineage>
</organism>
<dbReference type="RefSeq" id="WP_011719097.1">
    <property type="nucleotide sequence ID" value="NC_008578.1"/>
</dbReference>
<keyword evidence="2" id="KW-1133">Transmembrane helix</keyword>
<evidence type="ECO:0000313" key="4">
    <source>
        <dbReference type="Proteomes" id="UP000008221"/>
    </source>
</evidence>
<feature type="compositionally biased region" description="Low complexity" evidence="1">
    <location>
        <begin position="94"/>
        <end position="110"/>
    </location>
</feature>
<keyword evidence="2" id="KW-0472">Membrane</keyword>
<evidence type="ECO:0000256" key="1">
    <source>
        <dbReference type="SAM" id="MobiDB-lite"/>
    </source>
</evidence>
<dbReference type="EMBL" id="CP000481">
    <property type="protein sequence ID" value="ABK52034.1"/>
    <property type="molecule type" value="Genomic_DNA"/>
</dbReference>
<feature type="region of interest" description="Disordered" evidence="1">
    <location>
        <begin position="86"/>
        <end position="144"/>
    </location>
</feature>
<dbReference type="HOGENOM" id="CLU_1792277_0_0_11"/>
<evidence type="ECO:0008006" key="5">
    <source>
        <dbReference type="Google" id="ProtNLM"/>
    </source>
</evidence>
<feature type="compositionally biased region" description="Basic and acidic residues" evidence="1">
    <location>
        <begin position="121"/>
        <end position="133"/>
    </location>
</feature>
<sequence>MTEDLRRRAIRAVLWYTAARLGVFVVALGLLWLVRVRGVLLVVLALLLSGLASFALLRRQREDMGSALGELARVRRERAAARLAAEDQDMEAFAPDGGPEPDGAPAPDGTPARDEEDPDAERDGADAARRSRYQDWTASGQERP</sequence>
<dbReference type="Pfam" id="PF14012">
    <property type="entry name" value="DUF4229"/>
    <property type="match status" value="1"/>
</dbReference>
<evidence type="ECO:0000256" key="2">
    <source>
        <dbReference type="SAM" id="Phobius"/>
    </source>
</evidence>
<evidence type="ECO:0000313" key="3">
    <source>
        <dbReference type="EMBL" id="ABK52034.1"/>
    </source>
</evidence>
<dbReference type="Proteomes" id="UP000008221">
    <property type="component" value="Chromosome"/>
</dbReference>
<feature type="transmembrane region" description="Helical" evidence="2">
    <location>
        <begin position="39"/>
        <end position="57"/>
    </location>
</feature>
<feature type="transmembrane region" description="Helical" evidence="2">
    <location>
        <begin position="12"/>
        <end position="33"/>
    </location>
</feature>
<protein>
    <recommendedName>
        <fullName evidence="5">DUF4229 domain-containing protein</fullName>
    </recommendedName>
</protein>
<gene>
    <name evidence="3" type="ordered locus">Acel_0260</name>
</gene>
<feature type="compositionally biased region" description="Polar residues" evidence="1">
    <location>
        <begin position="134"/>
        <end position="144"/>
    </location>
</feature>